<dbReference type="Gene3D" id="2.60.40.2220">
    <property type="match status" value="1"/>
</dbReference>
<evidence type="ECO:0000313" key="6">
    <source>
        <dbReference type="EMBL" id="HJB30118.1"/>
    </source>
</evidence>
<dbReference type="GO" id="GO:0046872">
    <property type="term" value="F:metal ion binding"/>
    <property type="evidence" value="ECO:0007669"/>
    <property type="project" value="UniProtKB-KW"/>
</dbReference>
<feature type="domain" description="Glycosyl hydrolase family 38 C-terminal" evidence="3">
    <location>
        <begin position="156"/>
        <end position="285"/>
    </location>
</feature>
<dbReference type="PANTHER" id="PTHR46017">
    <property type="entry name" value="ALPHA-MANNOSIDASE 2C1"/>
    <property type="match status" value="1"/>
</dbReference>
<dbReference type="Pfam" id="PF17677">
    <property type="entry name" value="Glyco_hydro38C2"/>
    <property type="match status" value="1"/>
</dbReference>
<organism evidence="6 7">
    <name type="scientific">Candidatus Blautia faecavium</name>
    <dbReference type="NCBI Taxonomy" id="2838487"/>
    <lineage>
        <taxon>Bacteria</taxon>
        <taxon>Bacillati</taxon>
        <taxon>Bacillota</taxon>
        <taxon>Clostridia</taxon>
        <taxon>Lachnospirales</taxon>
        <taxon>Lachnospiraceae</taxon>
        <taxon>Blautia</taxon>
    </lineage>
</organism>
<accession>A0A9D2RX80</accession>
<dbReference type="Pfam" id="PF07748">
    <property type="entry name" value="Glyco_hydro_38C"/>
    <property type="match status" value="1"/>
</dbReference>
<dbReference type="Pfam" id="PF09261">
    <property type="entry name" value="Alpha-mann_mid"/>
    <property type="match status" value="1"/>
</dbReference>
<keyword evidence="2" id="KW-0378">Hydrolase</keyword>
<dbReference type="Gene3D" id="2.70.98.30">
    <property type="entry name" value="Golgi alpha-mannosidase II, domain 4"/>
    <property type="match status" value="2"/>
</dbReference>
<evidence type="ECO:0000256" key="1">
    <source>
        <dbReference type="ARBA" id="ARBA00022723"/>
    </source>
</evidence>
<dbReference type="InterPro" id="IPR011013">
    <property type="entry name" value="Gal_mutarotase_sf_dom"/>
</dbReference>
<dbReference type="GO" id="GO:0006013">
    <property type="term" value="P:mannose metabolic process"/>
    <property type="evidence" value="ECO:0007669"/>
    <property type="project" value="InterPro"/>
</dbReference>
<dbReference type="PANTHER" id="PTHR46017:SF1">
    <property type="entry name" value="ALPHA-MANNOSIDASE 2C1"/>
    <property type="match status" value="1"/>
</dbReference>
<gene>
    <name evidence="6" type="ORF">IAA06_15200</name>
</gene>
<dbReference type="Gene3D" id="1.20.1270.50">
    <property type="entry name" value="Glycoside hydrolase family 38, central domain"/>
    <property type="match status" value="1"/>
</dbReference>
<reference evidence="6" key="1">
    <citation type="journal article" date="2021" name="PeerJ">
        <title>Extensive microbial diversity within the chicken gut microbiome revealed by metagenomics and culture.</title>
        <authorList>
            <person name="Gilroy R."/>
            <person name="Ravi A."/>
            <person name="Getino M."/>
            <person name="Pursley I."/>
            <person name="Horton D.L."/>
            <person name="Alikhan N.F."/>
            <person name="Baker D."/>
            <person name="Gharbi K."/>
            <person name="Hall N."/>
            <person name="Watson M."/>
            <person name="Adriaenssens E.M."/>
            <person name="Foster-Nyarko E."/>
            <person name="Jarju S."/>
            <person name="Secka A."/>
            <person name="Antonio M."/>
            <person name="Oren A."/>
            <person name="Chaudhuri R.R."/>
            <person name="La Ragione R."/>
            <person name="Hildebrand F."/>
            <person name="Pallen M.J."/>
        </authorList>
    </citation>
    <scope>NUCLEOTIDE SEQUENCE</scope>
    <source>
        <strain evidence="6">ChiSjej1B19-5720</strain>
    </source>
</reference>
<feature type="domain" description="Glycoside hydrolase family 38 central" evidence="4">
    <location>
        <begin position="3"/>
        <end position="55"/>
    </location>
</feature>
<dbReference type="GO" id="GO:0004559">
    <property type="term" value="F:alpha-mannosidase activity"/>
    <property type="evidence" value="ECO:0007669"/>
    <property type="project" value="InterPro"/>
</dbReference>
<name>A0A9D2RX80_9FIRM</name>
<sequence>MASELIERGWDVILLNQFHDIIPGTCIEKVYDTTDEEYARILADGHKEAKKAVNVIAKYASAKEKEDTIVVVNTTGYEREDIVTLSDQLPGITAVRSGDGKLRPIQHTEKGLVFFGEKIPAAGYKKFYPVYEEAPKAREELHKGKKEENAWDGTYENRFYKVRFNEQMQMVSLIEKSDGREYIREGMAGNVLCTYEDRPMNWDNWDIDEYYKRKPYEADWVSAPVIRENGPVETVVEYSLGFGNSTVTQKVYFYQDLPRIDFAATAQWNTHHVLLRVNFPVEVNASIKSGTYPNENADIGCHEFTYSVYPHHGGWREARTVEMAYDLNVPLFAALCRKGGKTAREGASESLDGWNKVSCMEGAGKVLPESFVSCDRKECFLETVKRSEDGKDWILRMYEHHNSHVKAKIRLGISVKQVMECDRLEQPAEELEIKKGEFTAVFKPYEIKTFRLVISNTIRVVVG</sequence>
<dbReference type="InterPro" id="IPR037094">
    <property type="entry name" value="Glyco_hydro_38_cen_sf"/>
</dbReference>
<dbReference type="InterPro" id="IPR011682">
    <property type="entry name" value="Glyco_hydro_38_C"/>
</dbReference>
<dbReference type="GO" id="GO:0009313">
    <property type="term" value="P:oligosaccharide catabolic process"/>
    <property type="evidence" value="ECO:0007669"/>
    <property type="project" value="TreeGrafter"/>
</dbReference>
<proteinExistence type="predicted"/>
<evidence type="ECO:0008006" key="8">
    <source>
        <dbReference type="Google" id="ProtNLM"/>
    </source>
</evidence>
<comment type="caution">
    <text evidence="6">The sequence shown here is derived from an EMBL/GenBank/DDBJ whole genome shotgun (WGS) entry which is preliminary data.</text>
</comment>
<reference evidence="6" key="2">
    <citation type="submission" date="2021-04" db="EMBL/GenBank/DDBJ databases">
        <authorList>
            <person name="Gilroy R."/>
        </authorList>
    </citation>
    <scope>NUCLEOTIDE SEQUENCE</scope>
    <source>
        <strain evidence="6">ChiSjej1B19-5720</strain>
    </source>
</reference>
<dbReference type="InterPro" id="IPR041147">
    <property type="entry name" value="GH38_C"/>
</dbReference>
<dbReference type="Proteomes" id="UP000823842">
    <property type="component" value="Unassembled WGS sequence"/>
</dbReference>
<dbReference type="EMBL" id="DWYZ01000291">
    <property type="protein sequence ID" value="HJB30118.1"/>
    <property type="molecule type" value="Genomic_DNA"/>
</dbReference>
<keyword evidence="1" id="KW-0479">Metal-binding</keyword>
<dbReference type="SUPFAM" id="SSF88688">
    <property type="entry name" value="Families 57/38 glycoside transferase middle domain"/>
    <property type="match status" value="1"/>
</dbReference>
<dbReference type="SUPFAM" id="SSF74650">
    <property type="entry name" value="Galactose mutarotase-like"/>
    <property type="match status" value="1"/>
</dbReference>
<evidence type="ECO:0000256" key="2">
    <source>
        <dbReference type="ARBA" id="ARBA00022801"/>
    </source>
</evidence>
<evidence type="ECO:0000259" key="5">
    <source>
        <dbReference type="Pfam" id="PF17677"/>
    </source>
</evidence>
<evidence type="ECO:0000313" key="7">
    <source>
        <dbReference type="Proteomes" id="UP000823842"/>
    </source>
</evidence>
<dbReference type="InterPro" id="IPR015341">
    <property type="entry name" value="Glyco_hydro_38_cen"/>
</dbReference>
<evidence type="ECO:0000259" key="3">
    <source>
        <dbReference type="Pfam" id="PF07748"/>
    </source>
</evidence>
<dbReference type="GO" id="GO:0030246">
    <property type="term" value="F:carbohydrate binding"/>
    <property type="evidence" value="ECO:0007669"/>
    <property type="project" value="InterPro"/>
</dbReference>
<protein>
    <recommendedName>
        <fullName evidence="8">Alpha-mannosidase</fullName>
    </recommendedName>
</protein>
<feature type="domain" description="Glycosyl hydrolases family 38 C-terminal" evidence="5">
    <location>
        <begin position="381"/>
        <end position="450"/>
    </location>
</feature>
<dbReference type="AlphaFoldDB" id="A0A9D2RX80"/>
<dbReference type="InterPro" id="IPR028995">
    <property type="entry name" value="Glyco_hydro_57/38_cen_sf"/>
</dbReference>
<evidence type="ECO:0000259" key="4">
    <source>
        <dbReference type="Pfam" id="PF09261"/>
    </source>
</evidence>